<feature type="region of interest" description="Disordered" evidence="1">
    <location>
        <begin position="1"/>
        <end position="62"/>
    </location>
</feature>
<organism evidence="3 4">
    <name type="scientific">Zizania palustris</name>
    <name type="common">Northern wild rice</name>
    <dbReference type="NCBI Taxonomy" id="103762"/>
    <lineage>
        <taxon>Eukaryota</taxon>
        <taxon>Viridiplantae</taxon>
        <taxon>Streptophyta</taxon>
        <taxon>Embryophyta</taxon>
        <taxon>Tracheophyta</taxon>
        <taxon>Spermatophyta</taxon>
        <taxon>Magnoliopsida</taxon>
        <taxon>Liliopsida</taxon>
        <taxon>Poales</taxon>
        <taxon>Poaceae</taxon>
        <taxon>BOP clade</taxon>
        <taxon>Oryzoideae</taxon>
        <taxon>Oryzeae</taxon>
        <taxon>Zizaniinae</taxon>
        <taxon>Zizania</taxon>
    </lineage>
</organism>
<dbReference type="Proteomes" id="UP000729402">
    <property type="component" value="Unassembled WGS sequence"/>
</dbReference>
<evidence type="ECO:0000313" key="4">
    <source>
        <dbReference type="Proteomes" id="UP000729402"/>
    </source>
</evidence>
<comment type="caution">
    <text evidence="3">The sequence shown here is derived from an EMBL/GenBank/DDBJ whole genome shotgun (WGS) entry which is preliminary data.</text>
</comment>
<reference evidence="3" key="1">
    <citation type="journal article" date="2021" name="bioRxiv">
        <title>Whole Genome Assembly and Annotation of Northern Wild Rice, Zizania palustris L., Supports a Whole Genome Duplication in the Zizania Genus.</title>
        <authorList>
            <person name="Haas M."/>
            <person name="Kono T."/>
            <person name="Macchietto M."/>
            <person name="Millas R."/>
            <person name="McGilp L."/>
            <person name="Shao M."/>
            <person name="Duquette J."/>
            <person name="Hirsch C.N."/>
            <person name="Kimball J."/>
        </authorList>
    </citation>
    <scope>NUCLEOTIDE SEQUENCE</scope>
    <source>
        <tissue evidence="3">Fresh leaf tissue</tissue>
    </source>
</reference>
<feature type="domain" description="F-box/LRR-repeat protein 15-like leucin rich repeat" evidence="2">
    <location>
        <begin position="610"/>
        <end position="781"/>
    </location>
</feature>
<dbReference type="Pfam" id="PF25372">
    <property type="entry name" value="DUF7885"/>
    <property type="match status" value="1"/>
</dbReference>
<proteinExistence type="predicted"/>
<dbReference type="PANTHER" id="PTHR13318">
    <property type="entry name" value="PARTNER OF PAIRED, ISOFORM B-RELATED"/>
    <property type="match status" value="1"/>
</dbReference>
<dbReference type="SMART" id="SM00367">
    <property type="entry name" value="LRR_CC"/>
    <property type="match status" value="4"/>
</dbReference>
<dbReference type="InterPro" id="IPR057207">
    <property type="entry name" value="FBXL15_LRR"/>
</dbReference>
<feature type="compositionally biased region" description="Low complexity" evidence="1">
    <location>
        <begin position="32"/>
        <end position="45"/>
    </location>
</feature>
<dbReference type="EMBL" id="JAAALK010000290">
    <property type="protein sequence ID" value="KAG8047585.1"/>
    <property type="molecule type" value="Genomic_DNA"/>
</dbReference>
<feature type="compositionally biased region" description="Basic and acidic residues" evidence="1">
    <location>
        <begin position="249"/>
        <end position="266"/>
    </location>
</feature>
<feature type="region of interest" description="Disordered" evidence="1">
    <location>
        <begin position="248"/>
        <end position="268"/>
    </location>
</feature>
<gene>
    <name evidence="3" type="ORF">GUJ93_ZPchr0008g13822</name>
</gene>
<dbReference type="InterPro" id="IPR006553">
    <property type="entry name" value="Leu-rich_rpt_Cys-con_subtyp"/>
</dbReference>
<dbReference type="GO" id="GO:0019005">
    <property type="term" value="C:SCF ubiquitin ligase complex"/>
    <property type="evidence" value="ECO:0007669"/>
    <property type="project" value="TreeGrafter"/>
</dbReference>
<evidence type="ECO:0000313" key="3">
    <source>
        <dbReference type="EMBL" id="KAG8047585.1"/>
    </source>
</evidence>
<protein>
    <recommendedName>
        <fullName evidence="2">F-box/LRR-repeat protein 15-like leucin rich repeat domain-containing protein</fullName>
    </recommendedName>
</protein>
<evidence type="ECO:0000256" key="1">
    <source>
        <dbReference type="SAM" id="MobiDB-lite"/>
    </source>
</evidence>
<sequence>MPRLRSGADTASPSAEAAVPPSPPQPGMEGRSSWTPAPSPSTSVSLGLGPADAADGSLKSPVVAPRRRSLRLAGAAGVASPAIPTFAPSGPDGASSGSGSGSTGKRKGSPLVVSVPVAASMNGCEFGSDGGGAEVRVLGSGGGGKVSSEGAFTSLRSGSRIGKLSMESGVHMSGEMGLGPIGSAGAGDQVHDEMLCFHEDSLGKRCRRIVVGEMEMEYVLEEDGMKMPVQLSAATNGIEPNVVTTSMGRTDERERADPVKTGKEESGEVSISKNDIMIDEYVHQHNSAEEAIGEIIEPLAYPVDSPALDETYADIEEEGRHMTRCEVKGKGKLILGNDDSGAGTRICKFSPDSKGKGKMVVEDSSLSVSKSEDGMDLDPAVSEEIQSVPIATDTSVQTWRQRAKQRVIAMAPRFAFFKADEDRLSDNDNDDTEELEPVADPQDWPGPYSTAMRIMDDREDRLRARELNSSNLDKFSNNVISWKPSKDRKSPLRSAPSLTSLCLQALSNNAEDIESLAGIPDELRNRLLTSLCHFRKMNTHRLCELLCDNPVIVQLSECSWLSEDDFQTFFGKCRTEFLQVLQLDLSGRCMPDYILPATLAKAPNCMPLLDKISLKGNYRLSDSGLDTIISAAPSLSSLNLCECSLLTSTGINNLANKMNLVLRELYIDDCLNVDAMMILPSLQEIKHLEVLSMSGIQSVCDKFVNELIPIHGSKMKELAFAGCLKLTSSSIKTIAVNCPVLYSLDLCNLTKLHDSTMRHLGNGCRLIKKLKLQRNTFSDEALCHFLEQSGGYLTELCLNNVAKSKETRVLAHVATHPREFIPFFRGWPFLLFGHASSSSRVVLCRSGLSFVVPTIIVDFCIIGFSVVAEAAEDSPLSRPNLVVDIVEVFCCWFLCRRGDHCACLYSPLSRLILVSSVFAIAEAVGSSLLRATSTSFAQTQRF</sequence>
<name>A0A8J5QZS1_ZIZPA</name>
<accession>A0A8J5QZS1</accession>
<dbReference type="AlphaFoldDB" id="A0A8J5QZS1"/>
<feature type="region of interest" description="Disordered" evidence="1">
    <location>
        <begin position="74"/>
        <end position="109"/>
    </location>
</feature>
<dbReference type="PANTHER" id="PTHR13318:SF255">
    <property type="entry name" value="OS08G0459100 PROTEIN"/>
    <property type="match status" value="1"/>
</dbReference>
<feature type="region of interest" description="Disordered" evidence="1">
    <location>
        <begin position="421"/>
        <end position="448"/>
    </location>
</feature>
<dbReference type="OrthoDB" id="10257471at2759"/>
<reference evidence="3" key="2">
    <citation type="submission" date="2021-02" db="EMBL/GenBank/DDBJ databases">
        <authorList>
            <person name="Kimball J.A."/>
            <person name="Haas M.W."/>
            <person name="Macchietto M."/>
            <person name="Kono T."/>
            <person name="Duquette J."/>
            <person name="Shao M."/>
        </authorList>
    </citation>
    <scope>NUCLEOTIDE SEQUENCE</scope>
    <source>
        <tissue evidence="3">Fresh leaf tissue</tissue>
    </source>
</reference>
<evidence type="ECO:0000259" key="2">
    <source>
        <dbReference type="Pfam" id="PF25372"/>
    </source>
</evidence>
<keyword evidence="4" id="KW-1185">Reference proteome</keyword>
<feature type="compositionally biased region" description="Acidic residues" evidence="1">
    <location>
        <begin position="427"/>
        <end position="437"/>
    </location>
</feature>
<dbReference type="GO" id="GO:0031146">
    <property type="term" value="P:SCF-dependent proteasomal ubiquitin-dependent protein catabolic process"/>
    <property type="evidence" value="ECO:0007669"/>
    <property type="project" value="TreeGrafter"/>
</dbReference>